<feature type="domain" description="Zn(2)-C6 fungal-type" evidence="9">
    <location>
        <begin position="6"/>
        <end position="35"/>
    </location>
</feature>
<dbReference type="PANTHER" id="PTHR31668:SF18">
    <property type="entry name" value="MALTOSE FERMENTATION REGULATORY PROTEIN MAL13-RELATED"/>
    <property type="match status" value="1"/>
</dbReference>
<keyword evidence="6" id="KW-0238">DNA-binding</keyword>
<dbReference type="EMBL" id="KV454302">
    <property type="protein sequence ID" value="ODQ69959.1"/>
    <property type="molecule type" value="Genomic_DNA"/>
</dbReference>
<reference evidence="10 11" key="1">
    <citation type="journal article" date="2016" name="Proc. Natl. Acad. Sci. U.S.A.">
        <title>Comparative genomics of biotechnologically important yeasts.</title>
        <authorList>
            <person name="Riley R."/>
            <person name="Haridas S."/>
            <person name="Wolfe K.H."/>
            <person name="Lopes M.R."/>
            <person name="Hittinger C.T."/>
            <person name="Goeker M."/>
            <person name="Salamov A.A."/>
            <person name="Wisecaver J.H."/>
            <person name="Long T.M."/>
            <person name="Calvey C.H."/>
            <person name="Aerts A.L."/>
            <person name="Barry K.W."/>
            <person name="Choi C."/>
            <person name="Clum A."/>
            <person name="Coughlan A.Y."/>
            <person name="Deshpande S."/>
            <person name="Douglass A.P."/>
            <person name="Hanson S.J."/>
            <person name="Klenk H.-P."/>
            <person name="LaButti K.M."/>
            <person name="Lapidus A."/>
            <person name="Lindquist E.A."/>
            <person name="Lipzen A.M."/>
            <person name="Meier-Kolthoff J.P."/>
            <person name="Ohm R.A."/>
            <person name="Otillar R.P."/>
            <person name="Pangilinan J.L."/>
            <person name="Peng Y."/>
            <person name="Rokas A."/>
            <person name="Rosa C.A."/>
            <person name="Scheuner C."/>
            <person name="Sibirny A.A."/>
            <person name="Slot J.C."/>
            <person name="Stielow J.B."/>
            <person name="Sun H."/>
            <person name="Kurtzman C.P."/>
            <person name="Blackwell M."/>
            <person name="Grigoriev I.V."/>
            <person name="Jeffries T.W."/>
        </authorList>
    </citation>
    <scope>NUCLEOTIDE SEQUENCE [LARGE SCALE GENOMIC DNA]</scope>
    <source>
        <strain evidence="10 11">NRRL Y-11557</strain>
    </source>
</reference>
<comment type="subcellular location">
    <subcellularLocation>
        <location evidence="1">Nucleus</location>
    </subcellularLocation>
</comment>
<evidence type="ECO:0000256" key="7">
    <source>
        <dbReference type="ARBA" id="ARBA00023163"/>
    </source>
</evidence>
<accession>A0A1E3PWZ5</accession>
<dbReference type="PANTHER" id="PTHR31668">
    <property type="entry name" value="GLUCOSE TRANSPORT TRANSCRIPTION REGULATOR RGT1-RELATED-RELATED"/>
    <property type="match status" value="1"/>
</dbReference>
<dbReference type="AlphaFoldDB" id="A0A1E3PWZ5"/>
<dbReference type="CDD" id="cd12148">
    <property type="entry name" value="fungal_TF_MHR"/>
    <property type="match status" value="1"/>
</dbReference>
<proteinExistence type="inferred from homology"/>
<dbReference type="Proteomes" id="UP000094385">
    <property type="component" value="Unassembled WGS sequence"/>
</dbReference>
<dbReference type="GO" id="GO:0008270">
    <property type="term" value="F:zinc ion binding"/>
    <property type="evidence" value="ECO:0007669"/>
    <property type="project" value="InterPro"/>
</dbReference>
<dbReference type="OrthoDB" id="2740448at2759"/>
<keyword evidence="4" id="KW-0862">Zinc</keyword>
<dbReference type="Gene3D" id="4.10.240.10">
    <property type="entry name" value="Zn(2)-C6 fungal-type DNA-binding domain"/>
    <property type="match status" value="1"/>
</dbReference>
<evidence type="ECO:0000256" key="4">
    <source>
        <dbReference type="ARBA" id="ARBA00022833"/>
    </source>
</evidence>
<dbReference type="InterPro" id="IPR050797">
    <property type="entry name" value="Carb_Metab_Trans_Reg"/>
</dbReference>
<gene>
    <name evidence="10" type="ORF">LIPSTDRAFT_87872</name>
</gene>
<dbReference type="InterPro" id="IPR001138">
    <property type="entry name" value="Zn2Cys6_DnaBD"/>
</dbReference>
<evidence type="ECO:0000313" key="11">
    <source>
        <dbReference type="Proteomes" id="UP000094385"/>
    </source>
</evidence>
<dbReference type="CDD" id="cd00067">
    <property type="entry name" value="GAL4"/>
    <property type="match status" value="1"/>
</dbReference>
<organism evidence="10 11">
    <name type="scientific">Lipomyces starkeyi NRRL Y-11557</name>
    <dbReference type="NCBI Taxonomy" id="675824"/>
    <lineage>
        <taxon>Eukaryota</taxon>
        <taxon>Fungi</taxon>
        <taxon>Dikarya</taxon>
        <taxon>Ascomycota</taxon>
        <taxon>Saccharomycotina</taxon>
        <taxon>Lipomycetes</taxon>
        <taxon>Lipomycetales</taxon>
        <taxon>Lipomycetaceae</taxon>
        <taxon>Lipomyces</taxon>
    </lineage>
</organism>
<keyword evidence="8" id="KW-0539">Nucleus</keyword>
<dbReference type="SUPFAM" id="SSF57701">
    <property type="entry name" value="Zn2/Cys6 DNA-binding domain"/>
    <property type="match status" value="1"/>
</dbReference>
<keyword evidence="11" id="KW-1185">Reference proteome</keyword>
<dbReference type="GO" id="GO:0003677">
    <property type="term" value="F:DNA binding"/>
    <property type="evidence" value="ECO:0007669"/>
    <property type="project" value="UniProtKB-KW"/>
</dbReference>
<evidence type="ECO:0000256" key="6">
    <source>
        <dbReference type="ARBA" id="ARBA00023125"/>
    </source>
</evidence>
<keyword evidence="3" id="KW-0479">Metal-binding</keyword>
<dbReference type="GO" id="GO:0000981">
    <property type="term" value="F:DNA-binding transcription factor activity, RNA polymerase II-specific"/>
    <property type="evidence" value="ECO:0007669"/>
    <property type="project" value="InterPro"/>
</dbReference>
<dbReference type="GO" id="GO:0005634">
    <property type="term" value="C:nucleus"/>
    <property type="evidence" value="ECO:0007669"/>
    <property type="project" value="UniProtKB-SubCell"/>
</dbReference>
<dbReference type="Pfam" id="PF00172">
    <property type="entry name" value="Zn_clus"/>
    <property type="match status" value="1"/>
</dbReference>
<keyword evidence="7" id="KW-0804">Transcription</keyword>
<comment type="similarity">
    <text evidence="2">Belongs to the MAL13 family.</text>
</comment>
<evidence type="ECO:0000256" key="5">
    <source>
        <dbReference type="ARBA" id="ARBA00023015"/>
    </source>
</evidence>
<evidence type="ECO:0000256" key="1">
    <source>
        <dbReference type="ARBA" id="ARBA00004123"/>
    </source>
</evidence>
<dbReference type="PROSITE" id="PS50048">
    <property type="entry name" value="ZN2_CY6_FUNGAL_2"/>
    <property type="match status" value="1"/>
</dbReference>
<evidence type="ECO:0000313" key="10">
    <source>
        <dbReference type="EMBL" id="ODQ69959.1"/>
    </source>
</evidence>
<keyword evidence="5" id="KW-0805">Transcription regulation</keyword>
<dbReference type="STRING" id="675824.A0A1E3PWZ5"/>
<protein>
    <recommendedName>
        <fullName evidence="9">Zn(2)-C6 fungal-type domain-containing protein</fullName>
    </recommendedName>
</protein>
<evidence type="ECO:0000256" key="3">
    <source>
        <dbReference type="ARBA" id="ARBA00022723"/>
    </source>
</evidence>
<dbReference type="SMART" id="SM00066">
    <property type="entry name" value="GAL4"/>
    <property type="match status" value="1"/>
</dbReference>
<dbReference type="InterPro" id="IPR036864">
    <property type="entry name" value="Zn2-C6_fun-type_DNA-bd_sf"/>
</dbReference>
<sequence>MPRKRACDACNLRKVKCDGTHPCQPCQKASIQCSYLKIWRRSGPRKLRSTTLHTIKLSQKQDAELLSFLPATSPLLSEGLLVSPIVPSSNSQPVHIMPTTSMVPTFEPTIPLEALRPYVHIYRKRLHIVWPIIDLTEMYTLMDFNCQDWQFYSLICAVCAVTMAQLKLPLSRDGISHEMLVHESTRAKAIARYTEETNINDILVPFFLHSYYMNVKRDKTSSLYLREAIAAVHVLRLHLEETYAEMPYEEGQRMRMLYSLMLVTERGHAIQHELPVILEDTIKPPTVDINESDSDFLLGFINLVKIFRSPDRMMFDKWKRPESVIYSRAFLRQQQSRLDEIMKINSLELTYDIQKVDILVTQRWMQALTWHLLVIYGPLDEDSSTNNMSLTCPADIVRGLLTSTVNIAPECFEAHGPGMKTKLLDISGALADIILLLPNQQQGHLVTYWQSLLHQFSTFIFSLNSSDPVIIDKITGKLSIALNVLSSIPRAIEEDKPESLCEGAVSANIREMC</sequence>
<evidence type="ECO:0000256" key="8">
    <source>
        <dbReference type="ARBA" id="ARBA00023242"/>
    </source>
</evidence>
<name>A0A1E3PWZ5_LIPST</name>
<evidence type="ECO:0000259" key="9">
    <source>
        <dbReference type="PROSITE" id="PS50048"/>
    </source>
</evidence>
<evidence type="ECO:0000256" key="2">
    <source>
        <dbReference type="ARBA" id="ARBA00009382"/>
    </source>
</evidence>